<dbReference type="AlphaFoldDB" id="A0A423LMZ9"/>
<accession>A0A423LMZ9</accession>
<protein>
    <recommendedName>
        <fullName evidence="3">DUF2806 domain-containing protein</fullName>
    </recommendedName>
</protein>
<comment type="caution">
    <text evidence="1">The sequence shown here is derived from an EMBL/GenBank/DDBJ whole genome shotgun (WGS) entry which is preliminary data.</text>
</comment>
<organism evidence="1 2">
    <name type="scientific">Pseudomonas fluorescens</name>
    <dbReference type="NCBI Taxonomy" id="294"/>
    <lineage>
        <taxon>Bacteria</taxon>
        <taxon>Pseudomonadati</taxon>
        <taxon>Pseudomonadota</taxon>
        <taxon>Gammaproteobacteria</taxon>
        <taxon>Pseudomonadales</taxon>
        <taxon>Pseudomonadaceae</taxon>
        <taxon>Pseudomonas</taxon>
    </lineage>
</organism>
<dbReference type="Pfam" id="PF10987">
    <property type="entry name" value="DUF2806"/>
    <property type="match status" value="1"/>
</dbReference>
<dbReference type="Proteomes" id="UP000285757">
    <property type="component" value="Unassembled WGS sequence"/>
</dbReference>
<evidence type="ECO:0008006" key="3">
    <source>
        <dbReference type="Google" id="ProtNLM"/>
    </source>
</evidence>
<dbReference type="RefSeq" id="WP_123532008.1">
    <property type="nucleotide sequence ID" value="NZ_MOBU01000006.1"/>
</dbReference>
<name>A0A423LMZ9_PSEFL</name>
<dbReference type="InterPro" id="IPR021254">
    <property type="entry name" value="DUF2806"/>
</dbReference>
<dbReference type="EMBL" id="MOBU01000006">
    <property type="protein sequence ID" value="RON69712.1"/>
    <property type="molecule type" value="Genomic_DNA"/>
</dbReference>
<evidence type="ECO:0000313" key="1">
    <source>
        <dbReference type="EMBL" id="RON69712.1"/>
    </source>
</evidence>
<proteinExistence type="predicted"/>
<evidence type="ECO:0000313" key="2">
    <source>
        <dbReference type="Proteomes" id="UP000285757"/>
    </source>
</evidence>
<sequence>MSNEFSLIDFKALSEPITKLIESVSKGIGSFYEPIGKIRNAKADVKIAKLLAKAEVAKSVEERASLRVEHKEVRRQENIDAIVIGAIELLPDEVSKVAVDEDWIVQFFDLGQDVGNSEMQKIWSKLLAGEVSLPNSFSPRTLQAVKFLTADDANAFTLLCSFSFQEAGGDWIFPASIFSHECFEYIRAKGLSAIDENHLKSIGLLSTAEIWYRPPDDGAIELSYYSEDYFLNFDEDEKGVDAYLEAYTFTAIGKELATIAGGVPDKEFIKMMIDSGVLVPFPIEKNG</sequence>
<reference evidence="1 2" key="1">
    <citation type="submission" date="2016-10" db="EMBL/GenBank/DDBJ databases">
        <title>Comparative genome analysis of multiple Pseudomonas spp. focuses on biocontrol and plant growth promoting traits.</title>
        <authorList>
            <person name="Tao X.-Y."/>
            <person name="Taylor C.G."/>
        </authorList>
    </citation>
    <scope>NUCLEOTIDE SEQUENCE [LARGE SCALE GENOMIC DNA]</scope>
    <source>
        <strain evidence="1 2">24D3</strain>
    </source>
</reference>
<gene>
    <name evidence="1" type="ORF">BK671_09890</name>
</gene>